<dbReference type="GO" id="GO:0030276">
    <property type="term" value="F:clathrin binding"/>
    <property type="evidence" value="ECO:0007669"/>
    <property type="project" value="TreeGrafter"/>
</dbReference>
<evidence type="ECO:0000256" key="1">
    <source>
        <dbReference type="ARBA" id="ARBA00022737"/>
    </source>
</evidence>
<dbReference type="GO" id="GO:0070382">
    <property type="term" value="C:exocytic vesicle"/>
    <property type="evidence" value="ECO:0007669"/>
    <property type="project" value="TreeGrafter"/>
</dbReference>
<dbReference type="FunFam" id="2.60.40.150:FF:000237">
    <property type="entry name" value="Synaptotagmin 15"/>
    <property type="match status" value="1"/>
</dbReference>
<dbReference type="GO" id="GO:0005509">
    <property type="term" value="F:calcium ion binding"/>
    <property type="evidence" value="ECO:0007669"/>
    <property type="project" value="TreeGrafter"/>
</dbReference>
<dbReference type="AlphaFoldDB" id="A0A9D4M9V5"/>
<evidence type="ECO:0000259" key="2">
    <source>
        <dbReference type="PROSITE" id="PS50004"/>
    </source>
</evidence>
<dbReference type="GO" id="GO:0000149">
    <property type="term" value="F:SNARE binding"/>
    <property type="evidence" value="ECO:0007669"/>
    <property type="project" value="TreeGrafter"/>
</dbReference>
<organism evidence="3 4">
    <name type="scientific">Dreissena polymorpha</name>
    <name type="common">Zebra mussel</name>
    <name type="synonym">Mytilus polymorpha</name>
    <dbReference type="NCBI Taxonomy" id="45954"/>
    <lineage>
        <taxon>Eukaryota</taxon>
        <taxon>Metazoa</taxon>
        <taxon>Spiralia</taxon>
        <taxon>Lophotrochozoa</taxon>
        <taxon>Mollusca</taxon>
        <taxon>Bivalvia</taxon>
        <taxon>Autobranchia</taxon>
        <taxon>Heteroconchia</taxon>
        <taxon>Euheterodonta</taxon>
        <taxon>Imparidentia</taxon>
        <taxon>Neoheterodontei</taxon>
        <taxon>Myida</taxon>
        <taxon>Dreissenoidea</taxon>
        <taxon>Dreissenidae</taxon>
        <taxon>Dreissena</taxon>
    </lineage>
</organism>
<dbReference type="Gene3D" id="2.60.40.150">
    <property type="entry name" value="C2 domain"/>
    <property type="match status" value="2"/>
</dbReference>
<sequence>MRAFVSAISQGKSLVRVKQIPFTVPPTSGGAFPTQRQAPHLEELNSVDHSLPIVRRGYGHETVGVEALGSIDPSLYMVTDDADDAYELPPDHLGRLWFAVEYERETEKLYVTLLKARNLPFKYGTTNGCDPFVRVYLMPDDRRFLQSKFKKKTCNPTFDESYVFQVSSRNFSDRILKFTVYDVDRQKKHLLIGHALYPLKDHQLENNERLVIWRDLDKEVVETTHGLRGEIKVSLCYNDRIERITVGVYEGRALANDTASHLDSYVKVQLMVQNKTVKTKKTEIVRKSSEPVFNESFTFKLPAASLDTANVTVTAMQHQTGYKDKVIGKVTIGSFMFCRGKELQQWNEMVGQQTTQVVHWQQLVD</sequence>
<name>A0A9D4M9V5_DREPO</name>
<dbReference type="InterPro" id="IPR000008">
    <property type="entry name" value="C2_dom"/>
</dbReference>
<reference evidence="3" key="2">
    <citation type="submission" date="2020-11" db="EMBL/GenBank/DDBJ databases">
        <authorList>
            <person name="McCartney M.A."/>
            <person name="Auch B."/>
            <person name="Kono T."/>
            <person name="Mallez S."/>
            <person name="Becker A."/>
            <person name="Gohl D.M."/>
            <person name="Silverstein K.A.T."/>
            <person name="Koren S."/>
            <person name="Bechman K.B."/>
            <person name="Herman A."/>
            <person name="Abrahante J.E."/>
            <person name="Garbe J."/>
        </authorList>
    </citation>
    <scope>NUCLEOTIDE SEQUENCE</scope>
    <source>
        <strain evidence="3">Duluth1</strain>
        <tissue evidence="3">Whole animal</tissue>
    </source>
</reference>
<dbReference type="GO" id="GO:0001786">
    <property type="term" value="F:phosphatidylserine binding"/>
    <property type="evidence" value="ECO:0007669"/>
    <property type="project" value="TreeGrafter"/>
</dbReference>
<dbReference type="EMBL" id="JAIWYP010000002">
    <property type="protein sequence ID" value="KAH3871076.1"/>
    <property type="molecule type" value="Genomic_DNA"/>
</dbReference>
<dbReference type="GO" id="GO:0017156">
    <property type="term" value="P:calcium-ion regulated exocytosis"/>
    <property type="evidence" value="ECO:0007669"/>
    <property type="project" value="TreeGrafter"/>
</dbReference>
<dbReference type="GO" id="GO:0005886">
    <property type="term" value="C:plasma membrane"/>
    <property type="evidence" value="ECO:0007669"/>
    <property type="project" value="TreeGrafter"/>
</dbReference>
<feature type="domain" description="C2" evidence="2">
    <location>
        <begin position="227"/>
        <end position="347"/>
    </location>
</feature>
<dbReference type="PANTHER" id="PTHR10024:SF234">
    <property type="entry name" value="SYNAPTOTAGMIN-15-RELATED"/>
    <property type="match status" value="1"/>
</dbReference>
<dbReference type="GO" id="GO:0005544">
    <property type="term" value="F:calcium-dependent phospholipid binding"/>
    <property type="evidence" value="ECO:0007669"/>
    <property type="project" value="TreeGrafter"/>
</dbReference>
<proteinExistence type="predicted"/>
<dbReference type="CDD" id="cd08390">
    <property type="entry name" value="C2A_Synaptotagmin-15-17"/>
    <property type="match status" value="1"/>
</dbReference>
<protein>
    <recommendedName>
        <fullName evidence="2">C2 domain-containing protein</fullName>
    </recommendedName>
</protein>
<dbReference type="InterPro" id="IPR035892">
    <property type="entry name" value="C2_domain_sf"/>
</dbReference>
<dbReference type="SUPFAM" id="SSF49562">
    <property type="entry name" value="C2 domain (Calcium/lipid-binding domain, CaLB)"/>
    <property type="match status" value="2"/>
</dbReference>
<accession>A0A9D4M9V5</accession>
<keyword evidence="1" id="KW-0677">Repeat</keyword>
<dbReference type="PROSITE" id="PS50004">
    <property type="entry name" value="C2"/>
    <property type="match status" value="2"/>
</dbReference>
<dbReference type="InterPro" id="IPR047897">
    <property type="entry name" value="Synaptotagmin-15/17_C2A"/>
</dbReference>
<keyword evidence="4" id="KW-1185">Reference proteome</keyword>
<gene>
    <name evidence="3" type="ORF">DPMN_034270</name>
</gene>
<dbReference type="PANTHER" id="PTHR10024">
    <property type="entry name" value="SYNAPTOTAGMIN"/>
    <property type="match status" value="1"/>
</dbReference>
<dbReference type="Proteomes" id="UP000828390">
    <property type="component" value="Unassembled WGS sequence"/>
</dbReference>
<evidence type="ECO:0000313" key="3">
    <source>
        <dbReference type="EMBL" id="KAH3871076.1"/>
    </source>
</evidence>
<evidence type="ECO:0000313" key="4">
    <source>
        <dbReference type="Proteomes" id="UP000828390"/>
    </source>
</evidence>
<dbReference type="Pfam" id="PF00168">
    <property type="entry name" value="C2"/>
    <property type="match status" value="2"/>
</dbReference>
<comment type="caution">
    <text evidence="3">The sequence shown here is derived from an EMBL/GenBank/DDBJ whole genome shotgun (WGS) entry which is preliminary data.</text>
</comment>
<feature type="domain" description="C2" evidence="2">
    <location>
        <begin position="92"/>
        <end position="214"/>
    </location>
</feature>
<reference evidence="3" key="1">
    <citation type="journal article" date="2019" name="bioRxiv">
        <title>The Genome of the Zebra Mussel, Dreissena polymorpha: A Resource for Invasive Species Research.</title>
        <authorList>
            <person name="McCartney M.A."/>
            <person name="Auch B."/>
            <person name="Kono T."/>
            <person name="Mallez S."/>
            <person name="Zhang Y."/>
            <person name="Obille A."/>
            <person name="Becker A."/>
            <person name="Abrahante J.E."/>
            <person name="Garbe J."/>
            <person name="Badalamenti J.P."/>
            <person name="Herman A."/>
            <person name="Mangelson H."/>
            <person name="Liachko I."/>
            <person name="Sullivan S."/>
            <person name="Sone E.D."/>
            <person name="Koren S."/>
            <person name="Silverstein K.A.T."/>
            <person name="Beckman K.B."/>
            <person name="Gohl D.M."/>
        </authorList>
    </citation>
    <scope>NUCLEOTIDE SEQUENCE</scope>
    <source>
        <strain evidence="3">Duluth1</strain>
        <tissue evidence="3">Whole animal</tissue>
    </source>
</reference>
<dbReference type="SMART" id="SM00239">
    <property type="entry name" value="C2"/>
    <property type="match status" value="2"/>
</dbReference>